<protein>
    <recommendedName>
        <fullName evidence="8">Ras-GEF domain-containing protein</fullName>
    </recommendedName>
</protein>
<feature type="domain" description="Ras-GEF" evidence="4">
    <location>
        <begin position="301"/>
        <end position="498"/>
    </location>
</feature>
<dbReference type="CDD" id="cd06224">
    <property type="entry name" value="REM"/>
    <property type="match status" value="1"/>
</dbReference>
<proteinExistence type="predicted"/>
<dbReference type="InterPro" id="IPR023578">
    <property type="entry name" value="Ras_GEF_dom_sf"/>
</dbReference>
<name>I1BJ06_RHIO9</name>
<dbReference type="RefSeq" id="XP_067511582.1">
    <property type="nucleotide sequence ID" value="XM_067655481.1"/>
</dbReference>
<evidence type="ECO:0000256" key="3">
    <source>
        <dbReference type="SAM" id="MobiDB-lite"/>
    </source>
</evidence>
<dbReference type="InterPro" id="IPR000651">
    <property type="entry name" value="Ras-like_Gua-exchang_fac_N"/>
</dbReference>
<dbReference type="OMA" id="PAMTPEG"/>
<feature type="compositionally biased region" description="Polar residues" evidence="3">
    <location>
        <begin position="78"/>
        <end position="94"/>
    </location>
</feature>
<gene>
    <name evidence="6" type="ORF">RO3G_00890</name>
</gene>
<dbReference type="GO" id="GO:0005886">
    <property type="term" value="C:plasma membrane"/>
    <property type="evidence" value="ECO:0007669"/>
    <property type="project" value="TreeGrafter"/>
</dbReference>
<dbReference type="Gene3D" id="1.10.840.10">
    <property type="entry name" value="Ras guanine-nucleotide exchange factors catalytic domain"/>
    <property type="match status" value="1"/>
</dbReference>
<dbReference type="SMART" id="SM00147">
    <property type="entry name" value="RasGEF"/>
    <property type="match status" value="1"/>
</dbReference>
<dbReference type="EMBL" id="CH476732">
    <property type="protein sequence ID" value="EIE76186.1"/>
    <property type="molecule type" value="Genomic_DNA"/>
</dbReference>
<dbReference type="STRING" id="246409.I1BJ06"/>
<dbReference type="InterPro" id="IPR036964">
    <property type="entry name" value="RASGEF_cat_dom_sf"/>
</dbReference>
<keyword evidence="1 2" id="KW-0344">Guanine-nucleotide releasing factor</keyword>
<dbReference type="InterPro" id="IPR001895">
    <property type="entry name" value="RASGEF_cat_dom"/>
</dbReference>
<keyword evidence="7" id="KW-1185">Reference proteome</keyword>
<feature type="region of interest" description="Disordered" evidence="3">
    <location>
        <begin position="77"/>
        <end position="98"/>
    </location>
</feature>
<accession>I1BJ06</accession>
<sequence length="498" mass="59722">MNFLKRRSKSLDDINKPTFYHQNACILTSPVINTSTAADVPKRRRHSLYIESSHPGYSRLATIYGWITKDIANDMKRTTTTRSPPIRDSSNTSPKEPIENDPHVFDLLLKDSMHFINYGKSDSVTSATIEKLVEKLTREMDHDFLMDFFLIFRQFVTPIKLCKLLISRFRWTLLEETDERRLIRIRTFVVIRHWLTHYWTYDFMNSRTLRFMLCTFLTQLRTHPLVLGSPRNERIVKSLRRVLKRQRRFYQTSQSRDSALQFTHSSWTNKLKDTFRENLKQHKFLSFIHSNQSQSLILHYRSEVITQQFCLIERDMLQTVSWEELVELRWRKNEKRNSEVSFNHSIYQSDLKGVELLIDFFNKTCQWVACEVVRSRLLETRVRVVEKFIRIAFKCYQHRNYSTLMQILLGLQLPAVTRLEKTWERVDHHQRDLFDQLKELTKPFRNWKNVRECMTEARDQVSESFAVECVLTHSLKDFDHVNGCIPFLGKQQSFYYYR</sequence>
<dbReference type="PROSITE" id="PS50212">
    <property type="entry name" value="RASGEF_NTER"/>
    <property type="match status" value="1"/>
</dbReference>
<evidence type="ECO:0000259" key="4">
    <source>
        <dbReference type="PROSITE" id="PS50009"/>
    </source>
</evidence>
<dbReference type="GO" id="GO:0005085">
    <property type="term" value="F:guanyl-nucleotide exchange factor activity"/>
    <property type="evidence" value="ECO:0007669"/>
    <property type="project" value="UniProtKB-KW"/>
</dbReference>
<dbReference type="OrthoDB" id="10254377at2759"/>
<reference evidence="6 7" key="1">
    <citation type="journal article" date="2009" name="PLoS Genet.">
        <title>Genomic analysis of the basal lineage fungus Rhizopus oryzae reveals a whole-genome duplication.</title>
        <authorList>
            <person name="Ma L.-J."/>
            <person name="Ibrahim A.S."/>
            <person name="Skory C."/>
            <person name="Grabherr M.G."/>
            <person name="Burger G."/>
            <person name="Butler M."/>
            <person name="Elias M."/>
            <person name="Idnurm A."/>
            <person name="Lang B.F."/>
            <person name="Sone T."/>
            <person name="Abe A."/>
            <person name="Calvo S.E."/>
            <person name="Corrochano L.M."/>
            <person name="Engels R."/>
            <person name="Fu J."/>
            <person name="Hansberg W."/>
            <person name="Kim J.-M."/>
            <person name="Kodira C.D."/>
            <person name="Koehrsen M.J."/>
            <person name="Liu B."/>
            <person name="Miranda-Saavedra D."/>
            <person name="O'Leary S."/>
            <person name="Ortiz-Castellanos L."/>
            <person name="Poulter R."/>
            <person name="Rodriguez-Romero J."/>
            <person name="Ruiz-Herrera J."/>
            <person name="Shen Y.-Q."/>
            <person name="Zeng Q."/>
            <person name="Galagan J."/>
            <person name="Birren B.W."/>
            <person name="Cuomo C.A."/>
            <person name="Wickes B.L."/>
        </authorList>
    </citation>
    <scope>NUCLEOTIDE SEQUENCE [LARGE SCALE GENOMIC DNA]</scope>
    <source>
        <strain evidence="7">RA 99-880 / ATCC MYA-4621 / FGSC 9543 / NRRL 43880</strain>
    </source>
</reference>
<evidence type="ECO:0000256" key="1">
    <source>
        <dbReference type="ARBA" id="ARBA00022658"/>
    </source>
</evidence>
<evidence type="ECO:0000256" key="2">
    <source>
        <dbReference type="PROSITE-ProRule" id="PRU00168"/>
    </source>
</evidence>
<dbReference type="Proteomes" id="UP000009138">
    <property type="component" value="Unassembled WGS sequence"/>
</dbReference>
<dbReference type="eggNOG" id="KOG3417">
    <property type="taxonomic scope" value="Eukaryota"/>
</dbReference>
<dbReference type="PANTHER" id="PTHR23113">
    <property type="entry name" value="GUANINE NUCLEOTIDE EXCHANGE FACTOR"/>
    <property type="match status" value="1"/>
</dbReference>
<dbReference type="VEuPathDB" id="FungiDB:RO3G_00890"/>
<dbReference type="InterPro" id="IPR008937">
    <property type="entry name" value="Ras-like_GEF"/>
</dbReference>
<dbReference type="InParanoid" id="I1BJ06"/>
<dbReference type="GO" id="GO:0007265">
    <property type="term" value="P:Ras protein signal transduction"/>
    <property type="evidence" value="ECO:0007669"/>
    <property type="project" value="TreeGrafter"/>
</dbReference>
<feature type="domain" description="N-terminal Ras-GEF" evidence="5">
    <location>
        <begin position="120"/>
        <end position="247"/>
    </location>
</feature>
<dbReference type="SUPFAM" id="SSF48366">
    <property type="entry name" value="Ras GEF"/>
    <property type="match status" value="1"/>
</dbReference>
<dbReference type="Gene3D" id="1.20.870.10">
    <property type="entry name" value="Son of sevenless (SoS) protein Chain: S domain 1"/>
    <property type="match status" value="1"/>
</dbReference>
<organism evidence="6 7">
    <name type="scientific">Rhizopus delemar (strain RA 99-880 / ATCC MYA-4621 / FGSC 9543 / NRRL 43880)</name>
    <name type="common">Mucormycosis agent</name>
    <name type="synonym">Rhizopus arrhizus var. delemar</name>
    <dbReference type="NCBI Taxonomy" id="246409"/>
    <lineage>
        <taxon>Eukaryota</taxon>
        <taxon>Fungi</taxon>
        <taxon>Fungi incertae sedis</taxon>
        <taxon>Mucoromycota</taxon>
        <taxon>Mucoromycotina</taxon>
        <taxon>Mucoromycetes</taxon>
        <taxon>Mucorales</taxon>
        <taxon>Mucorineae</taxon>
        <taxon>Rhizopodaceae</taxon>
        <taxon>Rhizopus</taxon>
    </lineage>
</organism>
<dbReference type="PANTHER" id="PTHR23113:SF363">
    <property type="entry name" value="PROTEIN SON OF SEVENLESS"/>
    <property type="match status" value="1"/>
</dbReference>
<evidence type="ECO:0000313" key="7">
    <source>
        <dbReference type="Proteomes" id="UP000009138"/>
    </source>
</evidence>
<dbReference type="Pfam" id="PF00618">
    <property type="entry name" value="RasGEF_N"/>
    <property type="match status" value="1"/>
</dbReference>
<dbReference type="PROSITE" id="PS50009">
    <property type="entry name" value="RASGEF_CAT"/>
    <property type="match status" value="1"/>
</dbReference>
<dbReference type="Pfam" id="PF00617">
    <property type="entry name" value="RasGEF"/>
    <property type="match status" value="1"/>
</dbReference>
<dbReference type="SMART" id="SM00229">
    <property type="entry name" value="RasGEFN"/>
    <property type="match status" value="1"/>
</dbReference>
<evidence type="ECO:0008006" key="8">
    <source>
        <dbReference type="Google" id="ProtNLM"/>
    </source>
</evidence>
<evidence type="ECO:0000259" key="5">
    <source>
        <dbReference type="PROSITE" id="PS50212"/>
    </source>
</evidence>
<evidence type="ECO:0000313" key="6">
    <source>
        <dbReference type="EMBL" id="EIE76186.1"/>
    </source>
</evidence>
<dbReference type="AlphaFoldDB" id="I1BJ06"/>
<dbReference type="GeneID" id="93607862"/>